<keyword evidence="3" id="KW-0731">Sigma factor</keyword>
<comment type="similarity">
    <text evidence="1">Belongs to the sigma-70 factor family. ECF subfamily.</text>
</comment>
<accession>A0A398B2N9</accession>
<keyword evidence="4" id="KW-0238">DNA-binding</keyword>
<dbReference type="AlphaFoldDB" id="A0A398B2N9"/>
<dbReference type="InterPro" id="IPR013249">
    <property type="entry name" value="RNA_pol_sigma70_r4_t2"/>
</dbReference>
<evidence type="ECO:0000313" key="8">
    <source>
        <dbReference type="EMBL" id="RID83118.1"/>
    </source>
</evidence>
<reference evidence="8 9" key="1">
    <citation type="submission" date="2018-08" db="EMBL/GenBank/DDBJ databases">
        <title>Bacillus jemisoniae sp. nov., Bacillus chryseoplanitiae sp. nov., Bacillus resnikiae sp. nov., and Bacillus frankliniae sp. nov., isolated from Viking spacecraft and associated surfaces.</title>
        <authorList>
            <person name="Seuylemezian A."/>
            <person name="Vaishampayan P."/>
        </authorList>
    </citation>
    <scope>NUCLEOTIDE SEQUENCE [LARGE SCALE GENOMIC DNA]</scope>
    <source>
        <strain evidence="8 9">JJ-247</strain>
    </source>
</reference>
<dbReference type="PROSITE" id="PS50007">
    <property type="entry name" value="PIPLC_X_DOMAIN"/>
    <property type="match status" value="1"/>
</dbReference>
<evidence type="ECO:0000256" key="2">
    <source>
        <dbReference type="ARBA" id="ARBA00023015"/>
    </source>
</evidence>
<dbReference type="SUPFAM" id="SSF88659">
    <property type="entry name" value="Sigma3 and sigma4 domains of RNA polymerase sigma factors"/>
    <property type="match status" value="1"/>
</dbReference>
<dbReference type="PANTHER" id="PTHR43133:SF8">
    <property type="entry name" value="RNA POLYMERASE SIGMA FACTOR HI_1459-RELATED"/>
    <property type="match status" value="1"/>
</dbReference>
<sequence length="232" mass="25943">MYTSRCLKDDRKAGQEKAGITTGIQQYYSSLQKYCRFIAKDSWDGDDLAQEAVLKAIRHYPLSEINSALLKRIAYHHWVDTLRKRKHEVAGIPENIAGIDDRSLKNSTMDMVELLMEKLTPKQTVIFILKEAFRYQSGEIAELLGTTETAAKAALHRAKKRLERGESLRPVGTAQDESEQQRLSSLLYKSIQAEDPAVLIEKLSDIPSLASASKPVMAMHSSSPLSSCMMAA</sequence>
<evidence type="ECO:0000256" key="1">
    <source>
        <dbReference type="ARBA" id="ARBA00010641"/>
    </source>
</evidence>
<dbReference type="OrthoDB" id="2381154at2"/>
<name>A0A398B2N9_9BACI</name>
<dbReference type="Pfam" id="PF04542">
    <property type="entry name" value="Sigma70_r2"/>
    <property type="match status" value="1"/>
</dbReference>
<dbReference type="GO" id="GO:0006352">
    <property type="term" value="P:DNA-templated transcription initiation"/>
    <property type="evidence" value="ECO:0007669"/>
    <property type="project" value="InterPro"/>
</dbReference>
<protein>
    <submittedName>
        <fullName evidence="8">Sigma-70 family RNA polymerase sigma factor</fullName>
    </submittedName>
</protein>
<evidence type="ECO:0000256" key="3">
    <source>
        <dbReference type="ARBA" id="ARBA00023082"/>
    </source>
</evidence>
<dbReference type="Gene3D" id="1.10.10.10">
    <property type="entry name" value="Winged helix-like DNA-binding domain superfamily/Winged helix DNA-binding domain"/>
    <property type="match status" value="1"/>
</dbReference>
<dbReference type="InterPro" id="IPR007627">
    <property type="entry name" value="RNA_pol_sigma70_r2"/>
</dbReference>
<dbReference type="Gene3D" id="1.10.1740.10">
    <property type="match status" value="1"/>
</dbReference>
<keyword evidence="9" id="KW-1185">Reference proteome</keyword>
<keyword evidence="5" id="KW-0804">Transcription</keyword>
<dbReference type="InterPro" id="IPR013324">
    <property type="entry name" value="RNA_pol_sigma_r3/r4-like"/>
</dbReference>
<dbReference type="PANTHER" id="PTHR43133">
    <property type="entry name" value="RNA POLYMERASE ECF-TYPE SIGMA FACTO"/>
    <property type="match status" value="1"/>
</dbReference>
<feature type="domain" description="RNA polymerase sigma factor 70 region 4 type 2" evidence="7">
    <location>
        <begin position="111"/>
        <end position="162"/>
    </location>
</feature>
<dbReference type="GO" id="GO:0003677">
    <property type="term" value="F:DNA binding"/>
    <property type="evidence" value="ECO:0007669"/>
    <property type="project" value="UniProtKB-KW"/>
</dbReference>
<organism evidence="8 9">
    <name type="scientific">Mesobacillus zeae</name>
    <dbReference type="NCBI Taxonomy" id="1917180"/>
    <lineage>
        <taxon>Bacteria</taxon>
        <taxon>Bacillati</taxon>
        <taxon>Bacillota</taxon>
        <taxon>Bacilli</taxon>
        <taxon>Bacillales</taxon>
        <taxon>Bacillaceae</taxon>
        <taxon>Mesobacillus</taxon>
    </lineage>
</organism>
<gene>
    <name evidence="8" type="ORF">D1970_16485</name>
</gene>
<dbReference type="Proteomes" id="UP000265816">
    <property type="component" value="Unassembled WGS sequence"/>
</dbReference>
<dbReference type="Pfam" id="PF08281">
    <property type="entry name" value="Sigma70_r4_2"/>
    <property type="match status" value="1"/>
</dbReference>
<keyword evidence="2" id="KW-0805">Transcription regulation</keyword>
<dbReference type="InterPro" id="IPR036388">
    <property type="entry name" value="WH-like_DNA-bd_sf"/>
</dbReference>
<proteinExistence type="inferred from homology"/>
<dbReference type="RefSeq" id="WP_119113964.1">
    <property type="nucleotide sequence ID" value="NZ_CBCSEO010000003.1"/>
</dbReference>
<evidence type="ECO:0000256" key="4">
    <source>
        <dbReference type="ARBA" id="ARBA00023125"/>
    </source>
</evidence>
<evidence type="ECO:0000256" key="5">
    <source>
        <dbReference type="ARBA" id="ARBA00023163"/>
    </source>
</evidence>
<dbReference type="InterPro" id="IPR013325">
    <property type="entry name" value="RNA_pol_sigma_r2"/>
</dbReference>
<dbReference type="EMBL" id="QWVT01000029">
    <property type="protein sequence ID" value="RID83118.1"/>
    <property type="molecule type" value="Genomic_DNA"/>
</dbReference>
<feature type="domain" description="RNA polymerase sigma-70 region 2" evidence="6">
    <location>
        <begin position="24"/>
        <end position="86"/>
    </location>
</feature>
<dbReference type="InterPro" id="IPR039425">
    <property type="entry name" value="RNA_pol_sigma-70-like"/>
</dbReference>
<evidence type="ECO:0000259" key="7">
    <source>
        <dbReference type="Pfam" id="PF08281"/>
    </source>
</evidence>
<dbReference type="InterPro" id="IPR014284">
    <property type="entry name" value="RNA_pol_sigma-70_dom"/>
</dbReference>
<evidence type="ECO:0000313" key="9">
    <source>
        <dbReference type="Proteomes" id="UP000265816"/>
    </source>
</evidence>
<dbReference type="SUPFAM" id="SSF88946">
    <property type="entry name" value="Sigma2 domain of RNA polymerase sigma factors"/>
    <property type="match status" value="1"/>
</dbReference>
<dbReference type="GO" id="GO:0016987">
    <property type="term" value="F:sigma factor activity"/>
    <property type="evidence" value="ECO:0007669"/>
    <property type="project" value="UniProtKB-KW"/>
</dbReference>
<evidence type="ECO:0000259" key="6">
    <source>
        <dbReference type="Pfam" id="PF04542"/>
    </source>
</evidence>
<comment type="caution">
    <text evidence="8">The sequence shown here is derived from an EMBL/GenBank/DDBJ whole genome shotgun (WGS) entry which is preliminary data.</text>
</comment>
<dbReference type="NCBIfam" id="TIGR02937">
    <property type="entry name" value="sigma70-ECF"/>
    <property type="match status" value="1"/>
</dbReference>